<dbReference type="PROSITE" id="PS50987">
    <property type="entry name" value="HTH_ARSR_2"/>
    <property type="match status" value="1"/>
</dbReference>
<sequence length="325" mass="34819">MHFTAEDLFDVTFAAEPLPLLELAMALVAWQRTDEPAVFGPWRRRVCRELPGRARGPLLELLRPDGQNPQFVEPYAATLEEGLAAVREAGALLTGEQLATAAARAPGGRPSWLRALWDQDREAWDQLGGAIGTAYEVVIAPYWPHILQSFRADVAWRTRLLAAHGIKACLAGIHPAARWSGTVLEVDAPPGYEVHLGGRGLLLMPSPFWTGRPLLAEGPDGPGGRPLLMYPALTPLPLVETGPSGGPAGAALDALLGRTRAAVLRLLVRQRTTSELARDLDVSLPSVSEHTRTLRAAGLITTERDGKAVLHSVTGLGVELLRGGG</sequence>
<dbReference type="PANTHER" id="PTHR43132">
    <property type="entry name" value="ARSENICAL RESISTANCE OPERON REPRESSOR ARSR-RELATED"/>
    <property type="match status" value="1"/>
</dbReference>
<dbReference type="InterPro" id="IPR036388">
    <property type="entry name" value="WH-like_DNA-bd_sf"/>
</dbReference>
<evidence type="ECO:0000313" key="5">
    <source>
        <dbReference type="EMBL" id="MDK9498070.1"/>
    </source>
</evidence>
<dbReference type="PRINTS" id="PR00778">
    <property type="entry name" value="HTHARSR"/>
</dbReference>
<dbReference type="InterPro" id="IPR011991">
    <property type="entry name" value="ArsR-like_HTH"/>
</dbReference>
<comment type="caution">
    <text evidence="5">The sequence shown here is derived from an EMBL/GenBank/DDBJ whole genome shotgun (WGS) entry which is preliminary data.</text>
</comment>
<keyword evidence="6" id="KW-1185">Reference proteome</keyword>
<dbReference type="InterPro" id="IPR036390">
    <property type="entry name" value="WH_DNA-bd_sf"/>
</dbReference>
<dbReference type="InterPro" id="IPR051011">
    <property type="entry name" value="Metal_resp_trans_reg"/>
</dbReference>
<reference evidence="5 6" key="1">
    <citation type="submission" date="2023-05" db="EMBL/GenBank/DDBJ databases">
        <title>Sequencing and Assembly of Streptomyces sp. NP73.</title>
        <authorList>
            <person name="Konwar A.N."/>
            <person name="Saikia K."/>
            <person name="Thakur D."/>
        </authorList>
    </citation>
    <scope>NUCLEOTIDE SEQUENCE [LARGE SCALE GENOMIC DNA]</scope>
    <source>
        <strain evidence="5 6">NP73</strain>
    </source>
</reference>
<evidence type="ECO:0000256" key="1">
    <source>
        <dbReference type="ARBA" id="ARBA00023015"/>
    </source>
</evidence>
<dbReference type="Gene3D" id="1.10.10.10">
    <property type="entry name" value="Winged helix-like DNA-binding domain superfamily/Winged helix DNA-binding domain"/>
    <property type="match status" value="1"/>
</dbReference>
<evidence type="ECO:0000256" key="3">
    <source>
        <dbReference type="ARBA" id="ARBA00023163"/>
    </source>
</evidence>
<accession>A0ABT7GWR9</accession>
<name>A0ABT7GWR9_9ACTN</name>
<evidence type="ECO:0000313" key="6">
    <source>
        <dbReference type="Proteomes" id="UP001223390"/>
    </source>
</evidence>
<dbReference type="Pfam" id="PF12840">
    <property type="entry name" value="HTH_20"/>
    <property type="match status" value="1"/>
</dbReference>
<keyword evidence="2" id="KW-0238">DNA-binding</keyword>
<dbReference type="RefSeq" id="WP_260618036.1">
    <property type="nucleotide sequence ID" value="NZ_JASITI010000025.1"/>
</dbReference>
<proteinExistence type="predicted"/>
<dbReference type="InterPro" id="IPR001845">
    <property type="entry name" value="HTH_ArsR_DNA-bd_dom"/>
</dbReference>
<keyword evidence="1" id="KW-0805">Transcription regulation</keyword>
<keyword evidence="3" id="KW-0804">Transcription</keyword>
<feature type="domain" description="HTH arsR-type" evidence="4">
    <location>
        <begin position="239"/>
        <end position="325"/>
    </location>
</feature>
<evidence type="ECO:0000259" key="4">
    <source>
        <dbReference type="PROSITE" id="PS50987"/>
    </source>
</evidence>
<organism evidence="5 6">
    <name type="scientific">Streptomyces katrae</name>
    <dbReference type="NCBI Taxonomy" id="68223"/>
    <lineage>
        <taxon>Bacteria</taxon>
        <taxon>Bacillati</taxon>
        <taxon>Actinomycetota</taxon>
        <taxon>Actinomycetes</taxon>
        <taxon>Kitasatosporales</taxon>
        <taxon>Streptomycetaceae</taxon>
        <taxon>Streptomyces</taxon>
    </lineage>
</organism>
<gene>
    <name evidence="5" type="ORF">QEZ40_003018</name>
</gene>
<dbReference type="Proteomes" id="UP001223390">
    <property type="component" value="Unassembled WGS sequence"/>
</dbReference>
<evidence type="ECO:0000256" key="2">
    <source>
        <dbReference type="ARBA" id="ARBA00023125"/>
    </source>
</evidence>
<dbReference type="CDD" id="cd00090">
    <property type="entry name" value="HTH_ARSR"/>
    <property type="match status" value="1"/>
</dbReference>
<dbReference type="SUPFAM" id="SSF46785">
    <property type="entry name" value="Winged helix' DNA-binding domain"/>
    <property type="match status" value="1"/>
</dbReference>
<dbReference type="EMBL" id="JASITI010000025">
    <property type="protein sequence ID" value="MDK9498070.1"/>
    <property type="molecule type" value="Genomic_DNA"/>
</dbReference>
<dbReference type="PANTHER" id="PTHR43132:SF8">
    <property type="entry name" value="HTH-TYPE TRANSCRIPTIONAL REGULATOR KMTR"/>
    <property type="match status" value="1"/>
</dbReference>
<protein>
    <submittedName>
        <fullName evidence="5">Winged helix-turn-helix domain-containing protein</fullName>
    </submittedName>
</protein>
<dbReference type="SMART" id="SM00418">
    <property type="entry name" value="HTH_ARSR"/>
    <property type="match status" value="1"/>
</dbReference>